<protein>
    <submittedName>
        <fullName evidence="1">Uncharacterized protein</fullName>
    </submittedName>
</protein>
<dbReference type="AlphaFoldDB" id="A0A4R0XRV8"/>
<reference evidence="1 2" key="1">
    <citation type="submission" date="2018-02" db="EMBL/GenBank/DDBJ databases">
        <title>Mycoplasma marinum and Mycoplasma todarodis sp. nov., moderately halophilic and psychrotolerant mycoplasmas isolated from cephalopods.</title>
        <authorList>
            <person name="Viver T."/>
        </authorList>
    </citation>
    <scope>NUCLEOTIDE SEQUENCE [LARGE SCALE GENOMIC DNA]</scope>
    <source>
        <strain evidence="1 2">PE</strain>
    </source>
</reference>
<dbReference type="EMBL" id="PSZO01000012">
    <property type="protein sequence ID" value="TCG11150.1"/>
    <property type="molecule type" value="Genomic_DNA"/>
</dbReference>
<dbReference type="Proteomes" id="UP000294192">
    <property type="component" value="Unassembled WGS sequence"/>
</dbReference>
<proteinExistence type="predicted"/>
<keyword evidence="2" id="KW-1185">Reference proteome</keyword>
<evidence type="ECO:0000313" key="1">
    <source>
        <dbReference type="EMBL" id="TCG11150.1"/>
    </source>
</evidence>
<comment type="caution">
    <text evidence="1">The sequence shown here is derived from an EMBL/GenBank/DDBJ whole genome shotgun (WGS) entry which is preliminary data.</text>
</comment>
<accession>A0A4R0XRV8</accession>
<gene>
    <name evidence="1" type="ORF">C4B24_03050</name>
</gene>
<evidence type="ECO:0000313" key="2">
    <source>
        <dbReference type="Proteomes" id="UP000294192"/>
    </source>
</evidence>
<sequence>MPMKKKRITNCDDNNIFYCYFFYKNKFEIKKVFTDKNNFFLSYWQISWLNHKNVYNYLATRPMIDKVADTPKLVVLGILGIYLEVVQKNKGGQHGKSYNKS</sequence>
<name>A0A4R0XRV8_9MOLU</name>
<organism evidence="1 2">
    <name type="scientific">Mycoplasma marinum</name>
    <dbReference type="NCBI Taxonomy" id="1937190"/>
    <lineage>
        <taxon>Bacteria</taxon>
        <taxon>Bacillati</taxon>
        <taxon>Mycoplasmatota</taxon>
        <taxon>Mollicutes</taxon>
        <taxon>Mycoplasmataceae</taxon>
        <taxon>Mycoplasma</taxon>
    </lineage>
</organism>